<dbReference type="InterPro" id="IPR011109">
    <property type="entry name" value="DNA_bind_recombinase_dom"/>
</dbReference>
<dbReference type="InterPro" id="IPR050639">
    <property type="entry name" value="SSR_resolvase"/>
</dbReference>
<dbReference type="Gene3D" id="3.40.50.1390">
    <property type="entry name" value="Resolvase, N-terminal catalytic domain"/>
    <property type="match status" value="1"/>
</dbReference>
<dbReference type="InterPro" id="IPR038109">
    <property type="entry name" value="DNA_bind_recomb_sf"/>
</dbReference>
<sequence length="612" mass="71215">MQNIAARHNPYIFLDRNRERTVVYYGRVSTEHEAQLAALENQLQWYDDQTERHSNWNVLQKYIDEGITGTQAKKRPAFLRMLEDARAGKFDLIVTREVCRFARNTVDTLVTTRELKNLGIEVYFVEDNIWTMDGDGELRLTIMATLAQEESRKVSERVRAGQKISRENGVLYGNGNIIGYDRVGSTYVINEEQAETVRIIFDLYLQGAGQTKIAKELCRLGRKDGHGQVSWSASKIGRILHNATYKGYNCYLKSFSNNYLEQKRIKNLDEETYMYVKGDFEPIVSEEVWDKCSEIRKARTTKMIVNKGERTYGKKSTQDVWLRKLRCSCGSTFRKNKWRTNKRGDEVFGYQCYNQVNNGSKAFREKNGLDTEGYCDIRMVGDWKLEIMAKKIFEGIWTEQERRDAILEVYRLLNEYYQSDTKNNQAAVSALEGKIARLKNKIDNLISMRADGEITKEEFRSLKDTTESELNKYMEEKSRMDELSDSEDGIEFDTEKIRAVLEETLDFSNPKLDDSIIDKFVSQIIPVDNCRYRWDLNFLPNETQSLVCKVEGRKNHANATIEDENEDEDESPRTYVLSMDYSNISVTAKNAYQSYVLHRQRLRTNSVLVKNL</sequence>
<organism evidence="4 5">
    <name type="scientific">Sporofaciens musculi</name>
    <dbReference type="NCBI Taxonomy" id="2681861"/>
    <lineage>
        <taxon>Bacteria</taxon>
        <taxon>Bacillati</taxon>
        <taxon>Bacillota</taxon>
        <taxon>Clostridia</taxon>
        <taxon>Lachnospirales</taxon>
        <taxon>Lachnospiraceae</taxon>
        <taxon>Sporofaciens</taxon>
    </lineage>
</organism>
<dbReference type="SMART" id="SM00857">
    <property type="entry name" value="Resolvase"/>
    <property type="match status" value="1"/>
</dbReference>
<dbReference type="AlphaFoldDB" id="A0A7X3SKV7"/>
<protein>
    <submittedName>
        <fullName evidence="4">Recombinase family protein</fullName>
    </submittedName>
</protein>
<dbReference type="Proteomes" id="UP000460412">
    <property type="component" value="Unassembled WGS sequence"/>
</dbReference>
<name>A0A7X3SKV7_9FIRM</name>
<reference evidence="4 5" key="1">
    <citation type="submission" date="2019-12" db="EMBL/GenBank/DDBJ databases">
        <title>Sporaefaciens musculi gen. nov., sp. nov., a novel bacterium isolated from the caecum of an obese mouse.</title>
        <authorList>
            <person name="Rasmussen T.S."/>
            <person name="Streidl T."/>
            <person name="Hitch T.C.A."/>
            <person name="Wortmann E."/>
            <person name="Deptula P."/>
            <person name="Hansen M."/>
            <person name="Nielsen D.S."/>
            <person name="Clavel T."/>
            <person name="Vogensen F.K."/>
        </authorList>
    </citation>
    <scope>NUCLEOTIDE SEQUENCE [LARGE SCALE GENOMIC DNA]</scope>
    <source>
        <strain evidence="4 5">WCA-9-b2</strain>
    </source>
</reference>
<keyword evidence="5" id="KW-1185">Reference proteome</keyword>
<evidence type="ECO:0000313" key="4">
    <source>
        <dbReference type="EMBL" id="MXP77919.1"/>
    </source>
</evidence>
<keyword evidence="1" id="KW-0175">Coiled coil</keyword>
<evidence type="ECO:0000313" key="5">
    <source>
        <dbReference type="Proteomes" id="UP000460412"/>
    </source>
</evidence>
<dbReference type="PROSITE" id="PS51737">
    <property type="entry name" value="RECOMBINASE_DNA_BIND"/>
    <property type="match status" value="1"/>
</dbReference>
<dbReference type="GO" id="GO:0003677">
    <property type="term" value="F:DNA binding"/>
    <property type="evidence" value="ECO:0007669"/>
    <property type="project" value="InterPro"/>
</dbReference>
<dbReference type="EMBL" id="WUQX01000001">
    <property type="protein sequence ID" value="MXP77919.1"/>
    <property type="molecule type" value="Genomic_DNA"/>
</dbReference>
<evidence type="ECO:0000256" key="1">
    <source>
        <dbReference type="SAM" id="Coils"/>
    </source>
</evidence>
<gene>
    <name evidence="4" type="ORF">GN277_21970</name>
</gene>
<dbReference type="CDD" id="cd00338">
    <property type="entry name" value="Ser_Recombinase"/>
    <property type="match status" value="1"/>
</dbReference>
<dbReference type="Gene3D" id="3.90.1750.20">
    <property type="entry name" value="Putative Large Serine Recombinase, Chain B, Domain 2"/>
    <property type="match status" value="1"/>
</dbReference>
<dbReference type="PANTHER" id="PTHR30461:SF23">
    <property type="entry name" value="DNA RECOMBINASE-RELATED"/>
    <property type="match status" value="1"/>
</dbReference>
<dbReference type="PANTHER" id="PTHR30461">
    <property type="entry name" value="DNA-INVERTASE FROM LAMBDOID PROPHAGE"/>
    <property type="match status" value="1"/>
</dbReference>
<dbReference type="GO" id="GO:0000150">
    <property type="term" value="F:DNA strand exchange activity"/>
    <property type="evidence" value="ECO:0007669"/>
    <property type="project" value="InterPro"/>
</dbReference>
<dbReference type="PROSITE" id="PS51736">
    <property type="entry name" value="RECOMBINASES_3"/>
    <property type="match status" value="1"/>
</dbReference>
<dbReference type="Pfam" id="PF00239">
    <property type="entry name" value="Resolvase"/>
    <property type="match status" value="1"/>
</dbReference>
<dbReference type="InterPro" id="IPR036162">
    <property type="entry name" value="Resolvase-like_N_sf"/>
</dbReference>
<comment type="caution">
    <text evidence="4">The sequence shown here is derived from an EMBL/GenBank/DDBJ whole genome shotgun (WGS) entry which is preliminary data.</text>
</comment>
<evidence type="ECO:0000259" key="2">
    <source>
        <dbReference type="PROSITE" id="PS51736"/>
    </source>
</evidence>
<accession>A0A7X3SKV7</accession>
<dbReference type="InterPro" id="IPR006119">
    <property type="entry name" value="Resolv_N"/>
</dbReference>
<feature type="domain" description="Recombinase" evidence="3">
    <location>
        <begin position="177"/>
        <end position="302"/>
    </location>
</feature>
<proteinExistence type="predicted"/>
<feature type="domain" description="Resolvase/invertase-type recombinase catalytic" evidence="2">
    <location>
        <begin position="21"/>
        <end position="169"/>
    </location>
</feature>
<dbReference type="Pfam" id="PF07508">
    <property type="entry name" value="Recombinase"/>
    <property type="match status" value="1"/>
</dbReference>
<feature type="coiled-coil region" evidence="1">
    <location>
        <begin position="428"/>
        <end position="483"/>
    </location>
</feature>
<dbReference type="SUPFAM" id="SSF53041">
    <property type="entry name" value="Resolvase-like"/>
    <property type="match status" value="1"/>
</dbReference>
<evidence type="ECO:0000259" key="3">
    <source>
        <dbReference type="PROSITE" id="PS51737"/>
    </source>
</evidence>
<dbReference type="RefSeq" id="WP_159753741.1">
    <property type="nucleotide sequence ID" value="NZ_WUQX01000001.1"/>
</dbReference>